<evidence type="ECO:0000256" key="1">
    <source>
        <dbReference type="SAM" id="SignalP"/>
    </source>
</evidence>
<proteinExistence type="predicted"/>
<dbReference type="AlphaFoldDB" id="A0AAD0PW93"/>
<feature type="domain" description="DUF3828" evidence="2">
    <location>
        <begin position="31"/>
        <end position="146"/>
    </location>
</feature>
<evidence type="ECO:0000259" key="2">
    <source>
        <dbReference type="Pfam" id="PF12883"/>
    </source>
</evidence>
<gene>
    <name evidence="3" type="ORF">PLA107_032290</name>
</gene>
<organism evidence="3 4">
    <name type="scientific">Pseudomonas amygdali pv. lachrymans str. M301315</name>
    <dbReference type="NCBI Taxonomy" id="629260"/>
    <lineage>
        <taxon>Bacteria</taxon>
        <taxon>Pseudomonadati</taxon>
        <taxon>Pseudomonadota</taxon>
        <taxon>Gammaproteobacteria</taxon>
        <taxon>Pseudomonadales</taxon>
        <taxon>Pseudomonadaceae</taxon>
        <taxon>Pseudomonas</taxon>
        <taxon>Pseudomonas amygdali</taxon>
    </lineage>
</organism>
<evidence type="ECO:0000313" key="3">
    <source>
        <dbReference type="EMBL" id="AXH59907.1"/>
    </source>
</evidence>
<accession>A0AAD0PW93</accession>
<sequence length="152" mass="17157">MHIFKKCLVLPLLVLALHQGQAMASEPAPKEVTTSFYKWYVDEYLADHTPVEDNAPDLMRYVSEKAIAKITYIMQSPDGLEADYFLKTQDSGESWKGNIVVVEQSLTETTALEKVTVGLDYLDRTEVQVALEKELDGWHIVSVTDLSHRAAR</sequence>
<evidence type="ECO:0000313" key="4">
    <source>
        <dbReference type="Proteomes" id="UP000006426"/>
    </source>
</evidence>
<dbReference type="EMBL" id="CP031226">
    <property type="protein sequence ID" value="AXH59907.1"/>
    <property type="molecule type" value="Genomic_DNA"/>
</dbReference>
<dbReference type="Pfam" id="PF12883">
    <property type="entry name" value="DUF3828"/>
    <property type="match status" value="1"/>
</dbReference>
<reference evidence="3 4" key="1">
    <citation type="journal article" date="2011" name="PLoS Pathog.">
        <title>Dynamic evolution of pathogenicity revealed by sequencing and comparative genomics of 19 Pseudomonas syringae isolates.</title>
        <authorList>
            <person name="Baltrus D.A."/>
            <person name="Nishimura M.T."/>
            <person name="Romanchuk A."/>
            <person name="Chang J.H."/>
            <person name="Mukhtar M.S."/>
            <person name="Cherkis K."/>
            <person name="Roach J."/>
            <person name="Grant S.R."/>
            <person name="Jones C.D."/>
            <person name="Dangl J.L."/>
        </authorList>
    </citation>
    <scope>NUCLEOTIDE SEQUENCE [LARGE SCALE GENOMIC DNA]</scope>
    <source>
        <strain evidence="3 4">M301315</strain>
    </source>
</reference>
<protein>
    <submittedName>
        <fullName evidence="3">DUF3828 domain-containing protein</fullName>
    </submittedName>
</protein>
<feature type="chain" id="PRO_5041916035" evidence="1">
    <location>
        <begin position="25"/>
        <end position="152"/>
    </location>
</feature>
<keyword evidence="1" id="KW-0732">Signal</keyword>
<dbReference type="Gene3D" id="3.10.450.50">
    <property type="match status" value="1"/>
</dbReference>
<dbReference type="Proteomes" id="UP000006426">
    <property type="component" value="Plasmid pmppla107"/>
</dbReference>
<name>A0AAD0PW93_PSEAV</name>
<dbReference type="GeneID" id="39474564"/>
<dbReference type="RefSeq" id="WP_005741782.1">
    <property type="nucleotide sequence ID" value="NZ_CP031226.1"/>
</dbReference>
<feature type="signal peptide" evidence="1">
    <location>
        <begin position="1"/>
        <end position="24"/>
    </location>
</feature>
<keyword evidence="3" id="KW-0614">Plasmid</keyword>
<geneLocation type="plasmid" evidence="4">
    <name>pmppla107</name>
</geneLocation>
<dbReference type="InterPro" id="IPR024289">
    <property type="entry name" value="DUF3828"/>
</dbReference>